<proteinExistence type="predicted"/>
<keyword evidence="3" id="KW-1185">Reference proteome</keyword>
<accession>A0A240DZN8</accession>
<keyword evidence="1" id="KW-0472">Membrane</keyword>
<feature type="transmembrane region" description="Helical" evidence="1">
    <location>
        <begin position="89"/>
        <end position="109"/>
    </location>
</feature>
<dbReference type="EMBL" id="OANS01000001">
    <property type="protein sequence ID" value="SNX28090.1"/>
    <property type="molecule type" value="Genomic_DNA"/>
</dbReference>
<organism evidence="2 3">
    <name type="scientific">Polynucleobacter meluiroseus</name>
    <dbReference type="NCBI Taxonomy" id="1938814"/>
    <lineage>
        <taxon>Bacteria</taxon>
        <taxon>Pseudomonadati</taxon>
        <taxon>Pseudomonadota</taxon>
        <taxon>Betaproteobacteria</taxon>
        <taxon>Burkholderiales</taxon>
        <taxon>Burkholderiaceae</taxon>
        <taxon>Polynucleobacter</taxon>
    </lineage>
</organism>
<feature type="transmembrane region" description="Helical" evidence="1">
    <location>
        <begin position="129"/>
        <end position="155"/>
    </location>
</feature>
<evidence type="ECO:0000313" key="3">
    <source>
        <dbReference type="Proteomes" id="UP000218069"/>
    </source>
</evidence>
<sequence>MVEIQTHAYTLTMRFIYLAAILLLGNLIGQATSFAVIYWAIYDSQAAGMLIHIIMQKMSYLAVLLSFILLGFANLLVKRQLPIYKRVRAPLLGLLLCSAIPSIALIPRMDYLREFALSDGLPVMASPLAGYFLSLNLITALLFITQLFMAFLVVLRLRSLP</sequence>
<keyword evidence="1" id="KW-1133">Transmembrane helix</keyword>
<dbReference type="OrthoDB" id="9135705at2"/>
<dbReference type="Proteomes" id="UP000218069">
    <property type="component" value="Unassembled WGS sequence"/>
</dbReference>
<evidence type="ECO:0000313" key="2">
    <source>
        <dbReference type="EMBL" id="SNX28090.1"/>
    </source>
</evidence>
<dbReference type="RefSeq" id="WP_096672178.1">
    <property type="nucleotide sequence ID" value="NZ_OANS01000001.1"/>
</dbReference>
<dbReference type="AlphaFoldDB" id="A0A240DZN8"/>
<protein>
    <submittedName>
        <fullName evidence="2">Uncharacterized protein</fullName>
    </submittedName>
</protein>
<feature type="transmembrane region" description="Helical" evidence="1">
    <location>
        <begin position="15"/>
        <end position="40"/>
    </location>
</feature>
<keyword evidence="1" id="KW-0812">Transmembrane</keyword>
<feature type="transmembrane region" description="Helical" evidence="1">
    <location>
        <begin position="60"/>
        <end position="77"/>
    </location>
</feature>
<reference evidence="3" key="1">
    <citation type="submission" date="2017-08" db="EMBL/GenBank/DDBJ databases">
        <authorList>
            <person name="Varghese N."/>
            <person name="Submissions S."/>
        </authorList>
    </citation>
    <scope>NUCLEOTIDE SEQUENCE [LARGE SCALE GENOMIC DNA]</scope>
    <source>
        <strain evidence="3">AP-Melu-1000-B4</strain>
    </source>
</reference>
<name>A0A240DZN8_9BURK</name>
<gene>
    <name evidence="2" type="ORF">SAMN06295945_0410</name>
</gene>
<evidence type="ECO:0000256" key="1">
    <source>
        <dbReference type="SAM" id="Phobius"/>
    </source>
</evidence>